<dbReference type="EMBL" id="OW240920">
    <property type="protein sequence ID" value="CAH2315040.1"/>
    <property type="molecule type" value="Genomic_DNA"/>
</dbReference>
<dbReference type="Proteomes" id="UP001295444">
    <property type="component" value="Chromosome 09"/>
</dbReference>
<gene>
    <name evidence="2" type="ORF">PECUL_23A011647</name>
</gene>
<feature type="non-terminal residue" evidence="2">
    <location>
        <position position="175"/>
    </location>
</feature>
<keyword evidence="3" id="KW-1185">Reference proteome</keyword>
<evidence type="ECO:0000313" key="2">
    <source>
        <dbReference type="EMBL" id="CAH2315040.1"/>
    </source>
</evidence>
<evidence type="ECO:0000256" key="1">
    <source>
        <dbReference type="SAM" id="MobiDB-lite"/>
    </source>
</evidence>
<feature type="region of interest" description="Disordered" evidence="1">
    <location>
        <begin position="1"/>
        <end position="36"/>
    </location>
</feature>
<evidence type="ECO:0000313" key="3">
    <source>
        <dbReference type="Proteomes" id="UP001295444"/>
    </source>
</evidence>
<organism evidence="2 3">
    <name type="scientific">Pelobates cultripes</name>
    <name type="common">Western spadefoot toad</name>
    <dbReference type="NCBI Taxonomy" id="61616"/>
    <lineage>
        <taxon>Eukaryota</taxon>
        <taxon>Metazoa</taxon>
        <taxon>Chordata</taxon>
        <taxon>Craniata</taxon>
        <taxon>Vertebrata</taxon>
        <taxon>Euteleostomi</taxon>
        <taxon>Amphibia</taxon>
        <taxon>Batrachia</taxon>
        <taxon>Anura</taxon>
        <taxon>Pelobatoidea</taxon>
        <taxon>Pelobatidae</taxon>
        <taxon>Pelobates</taxon>
    </lineage>
</organism>
<dbReference type="AlphaFoldDB" id="A0AAD1T4D1"/>
<name>A0AAD1T4D1_PELCU</name>
<reference evidence="2" key="1">
    <citation type="submission" date="2022-03" db="EMBL/GenBank/DDBJ databases">
        <authorList>
            <person name="Alioto T."/>
            <person name="Alioto T."/>
            <person name="Gomez Garrido J."/>
        </authorList>
    </citation>
    <scope>NUCLEOTIDE SEQUENCE</scope>
</reference>
<sequence length="175" mass="19574">MQGYSPPAAATKSRNQHTPKAPEAHRLVTSTRRPHTTGVCCSSVITQALTRIKKRRTVHKRKKVMAKPTHLQCLVKLQPTRRITAASLKVGRPAKGRRLALAEPYRQQHNSHPVRDLIHQKEKHQGGGLLSQVMINATPQACTYLSSPRTNKAVHFPCLNGRSTDRDCKYPLRGI</sequence>
<protein>
    <submittedName>
        <fullName evidence="2">Uncharacterized protein</fullName>
    </submittedName>
</protein>
<proteinExistence type="predicted"/>
<accession>A0AAD1T4D1</accession>